<dbReference type="Pfam" id="PF08284">
    <property type="entry name" value="RVP_2"/>
    <property type="match status" value="1"/>
</dbReference>
<dbReference type="InterPro" id="IPR021109">
    <property type="entry name" value="Peptidase_aspartic_dom_sf"/>
</dbReference>
<sequence>MPEPETAELAITELSYNALAGQNSPTTLRFTAFVRGRPIQVLVDGRSTHSFTQSKVAHPLDLPIKAYPRLTVRAGNGTTLRSEGLIRQLPVKFSTHSTTLDVLVLPLFGADLVLGVLWLSNLGPVVFDFRK</sequence>
<comment type="caution">
    <text evidence="1">The sequence shown here is derived from an EMBL/GenBank/DDBJ whole genome shotgun (WGS) entry which is preliminary data.</text>
</comment>
<protein>
    <submittedName>
        <fullName evidence="1">Uncharacterized protein</fullName>
    </submittedName>
</protein>
<dbReference type="AlphaFoldDB" id="A0A9Q0H0T2"/>
<proteinExistence type="predicted"/>
<keyword evidence="2" id="KW-1185">Reference proteome</keyword>
<dbReference type="Proteomes" id="UP001141806">
    <property type="component" value="Unassembled WGS sequence"/>
</dbReference>
<organism evidence="1 2">
    <name type="scientific">Protea cynaroides</name>
    <dbReference type="NCBI Taxonomy" id="273540"/>
    <lineage>
        <taxon>Eukaryota</taxon>
        <taxon>Viridiplantae</taxon>
        <taxon>Streptophyta</taxon>
        <taxon>Embryophyta</taxon>
        <taxon>Tracheophyta</taxon>
        <taxon>Spermatophyta</taxon>
        <taxon>Magnoliopsida</taxon>
        <taxon>Proteales</taxon>
        <taxon>Proteaceae</taxon>
        <taxon>Protea</taxon>
    </lineage>
</organism>
<dbReference type="Gene3D" id="2.40.70.10">
    <property type="entry name" value="Acid Proteases"/>
    <property type="match status" value="1"/>
</dbReference>
<dbReference type="EMBL" id="JAMYWD010000011">
    <property type="protein sequence ID" value="KAJ4957134.1"/>
    <property type="molecule type" value="Genomic_DNA"/>
</dbReference>
<dbReference type="OrthoDB" id="1746660at2759"/>
<dbReference type="SUPFAM" id="SSF50630">
    <property type="entry name" value="Acid proteases"/>
    <property type="match status" value="1"/>
</dbReference>
<accession>A0A9Q0H0T2</accession>
<dbReference type="CDD" id="cd00303">
    <property type="entry name" value="retropepsin_like"/>
    <property type="match status" value="1"/>
</dbReference>
<reference evidence="1" key="1">
    <citation type="journal article" date="2023" name="Plant J.">
        <title>The genome of the king protea, Protea cynaroides.</title>
        <authorList>
            <person name="Chang J."/>
            <person name="Duong T.A."/>
            <person name="Schoeman C."/>
            <person name="Ma X."/>
            <person name="Roodt D."/>
            <person name="Barker N."/>
            <person name="Li Z."/>
            <person name="Van de Peer Y."/>
            <person name="Mizrachi E."/>
        </authorList>
    </citation>
    <scope>NUCLEOTIDE SEQUENCE</scope>
    <source>
        <tissue evidence="1">Young leaves</tissue>
    </source>
</reference>
<gene>
    <name evidence="1" type="ORF">NE237_013917</name>
</gene>
<name>A0A9Q0H0T2_9MAGN</name>
<evidence type="ECO:0000313" key="2">
    <source>
        <dbReference type="Proteomes" id="UP001141806"/>
    </source>
</evidence>
<evidence type="ECO:0000313" key="1">
    <source>
        <dbReference type="EMBL" id="KAJ4957134.1"/>
    </source>
</evidence>